<evidence type="ECO:0000259" key="9">
    <source>
        <dbReference type="Pfam" id="PF00082"/>
    </source>
</evidence>
<dbReference type="Gene3D" id="3.30.70.80">
    <property type="entry name" value="Peptidase S8 propeptide/proteinase inhibitor I9"/>
    <property type="match status" value="1"/>
</dbReference>
<dbReference type="InterPro" id="IPR037045">
    <property type="entry name" value="S8pro/Inhibitor_I9_sf"/>
</dbReference>
<dbReference type="AlphaFoldDB" id="A0A4Y8WJT2"/>
<dbReference type="Gene3D" id="3.40.50.200">
    <property type="entry name" value="Peptidase S8/S53 domain"/>
    <property type="match status" value="1"/>
</dbReference>
<dbReference type="PROSITE" id="PS00136">
    <property type="entry name" value="SUBTILASE_ASP"/>
    <property type="match status" value="1"/>
</dbReference>
<feature type="domain" description="Peptidase S8/S53" evidence="9">
    <location>
        <begin position="154"/>
        <end position="359"/>
    </location>
</feature>
<dbReference type="PROSITE" id="PS00137">
    <property type="entry name" value="SUBTILASE_HIS"/>
    <property type="match status" value="1"/>
</dbReference>
<protein>
    <submittedName>
        <fullName evidence="10">S8 family peptidase</fullName>
    </submittedName>
</protein>
<dbReference type="PROSITE" id="PS51892">
    <property type="entry name" value="SUBTILASE"/>
    <property type="match status" value="1"/>
</dbReference>
<dbReference type="GO" id="GO:0004252">
    <property type="term" value="F:serine-type endopeptidase activity"/>
    <property type="evidence" value="ECO:0007669"/>
    <property type="project" value="UniProtKB-UniRule"/>
</dbReference>
<keyword evidence="8" id="KW-0732">Signal</keyword>
<comment type="similarity">
    <text evidence="1 5 6">Belongs to the peptidase S8 family.</text>
</comment>
<dbReference type="InterPro" id="IPR022398">
    <property type="entry name" value="Peptidase_S8_His-AS"/>
</dbReference>
<dbReference type="InterPro" id="IPR015500">
    <property type="entry name" value="Peptidase_S8_subtilisin-rel"/>
</dbReference>
<dbReference type="InterPro" id="IPR000209">
    <property type="entry name" value="Peptidase_S8/S53_dom"/>
</dbReference>
<evidence type="ECO:0000256" key="1">
    <source>
        <dbReference type="ARBA" id="ARBA00011073"/>
    </source>
</evidence>
<evidence type="ECO:0000256" key="4">
    <source>
        <dbReference type="ARBA" id="ARBA00022825"/>
    </source>
</evidence>
<keyword evidence="2 5" id="KW-0645">Protease</keyword>
<dbReference type="PANTHER" id="PTHR43806:SF11">
    <property type="entry name" value="CEREVISIN-RELATED"/>
    <property type="match status" value="1"/>
</dbReference>
<organism evidence="10 11">
    <name type="scientific">Vibrio ouci</name>
    <dbReference type="NCBI Taxonomy" id="2499078"/>
    <lineage>
        <taxon>Bacteria</taxon>
        <taxon>Pseudomonadati</taxon>
        <taxon>Pseudomonadota</taxon>
        <taxon>Gammaproteobacteria</taxon>
        <taxon>Vibrionales</taxon>
        <taxon>Vibrionaceae</taxon>
        <taxon>Vibrio</taxon>
    </lineage>
</organism>
<gene>
    <name evidence="10" type="ORF">ELS82_01920</name>
</gene>
<feature type="region of interest" description="Disordered" evidence="7">
    <location>
        <begin position="366"/>
        <end position="386"/>
    </location>
</feature>
<reference evidence="10 11" key="1">
    <citation type="submission" date="2019-01" db="EMBL/GenBank/DDBJ databases">
        <title>Vibrio BEI176 sp. nov, a marine bacterium isolated from China: eastern marignal seas.</title>
        <authorList>
            <person name="Li B."/>
        </authorList>
    </citation>
    <scope>NUCLEOTIDE SEQUENCE [LARGE SCALE GENOMIC DNA]</scope>
    <source>
        <strain evidence="10 11">BEI176</strain>
    </source>
</reference>
<dbReference type="RefSeq" id="WP_134833974.1">
    <property type="nucleotide sequence ID" value="NZ_SATR01000002.1"/>
</dbReference>
<keyword evidence="11" id="KW-1185">Reference proteome</keyword>
<dbReference type="GO" id="GO:0005615">
    <property type="term" value="C:extracellular space"/>
    <property type="evidence" value="ECO:0007669"/>
    <property type="project" value="TreeGrafter"/>
</dbReference>
<feature type="active site" description="Charge relay system" evidence="5">
    <location>
        <position position="156"/>
    </location>
</feature>
<dbReference type="PROSITE" id="PS00138">
    <property type="entry name" value="SUBTILASE_SER"/>
    <property type="match status" value="1"/>
</dbReference>
<dbReference type="Pfam" id="PF00082">
    <property type="entry name" value="Peptidase_S8"/>
    <property type="match status" value="1"/>
</dbReference>
<evidence type="ECO:0000313" key="10">
    <source>
        <dbReference type="EMBL" id="TFH93190.1"/>
    </source>
</evidence>
<evidence type="ECO:0000256" key="8">
    <source>
        <dbReference type="SAM" id="SignalP"/>
    </source>
</evidence>
<evidence type="ECO:0000256" key="6">
    <source>
        <dbReference type="RuleBase" id="RU003355"/>
    </source>
</evidence>
<dbReference type="PANTHER" id="PTHR43806">
    <property type="entry name" value="PEPTIDASE S8"/>
    <property type="match status" value="1"/>
</dbReference>
<dbReference type="SUPFAM" id="SSF52743">
    <property type="entry name" value="Subtilisin-like"/>
    <property type="match status" value="1"/>
</dbReference>
<accession>A0A4Y8WJT2</accession>
<dbReference type="PRINTS" id="PR00723">
    <property type="entry name" value="SUBTILISIN"/>
</dbReference>
<comment type="caution">
    <text evidence="10">The sequence shown here is derived from an EMBL/GenBank/DDBJ whole genome shotgun (WGS) entry which is preliminary data.</text>
</comment>
<dbReference type="InterPro" id="IPR036852">
    <property type="entry name" value="Peptidase_S8/S53_dom_sf"/>
</dbReference>
<dbReference type="Proteomes" id="UP000297753">
    <property type="component" value="Unassembled WGS sequence"/>
</dbReference>
<keyword evidence="4 5" id="KW-0720">Serine protease</keyword>
<dbReference type="GO" id="GO:0006508">
    <property type="term" value="P:proteolysis"/>
    <property type="evidence" value="ECO:0007669"/>
    <property type="project" value="UniProtKB-KW"/>
</dbReference>
<dbReference type="InterPro" id="IPR023828">
    <property type="entry name" value="Peptidase_S8_Ser-AS"/>
</dbReference>
<evidence type="ECO:0000256" key="3">
    <source>
        <dbReference type="ARBA" id="ARBA00022801"/>
    </source>
</evidence>
<sequence length="386" mass="39375">MKSTIIAQLVAFALAPLALNTSAEPPTFQMGQMLSEAQNTCIVRFDDSVSKFDVEGRTRGMLVAANAQAKHIYKHTLKGFAVNMPCVKAQDVFGDEPDIMSFEQDSLVFALAPPPGKGKNKDDSGDPPTANQETPWGITRVGGPVNGAGKTAWVIDTGIDLDHPDLNVDRNRGFSAFTSGKDRSPDDRHGHGTHVAGTIAAIDNSIDVVGVAAGATVVPIKVLNRNGSGTTSGVIAGVDYVAGAAGGQGCANMSLGGGASTSLDNAVIALAQTGVLVSLAAGNSSNHANTSSPARANHANIYTISATDSNDVFAYFSNYGNPPVDYAAPGVAVLSTRMGGGTVSYNGTSMAAPHACGVLLIKGSSPQSSGTASGDPDGNPDPIIHL</sequence>
<evidence type="ECO:0000256" key="2">
    <source>
        <dbReference type="ARBA" id="ARBA00022670"/>
    </source>
</evidence>
<feature type="chain" id="PRO_5021238344" evidence="8">
    <location>
        <begin position="24"/>
        <end position="386"/>
    </location>
</feature>
<feature type="signal peptide" evidence="8">
    <location>
        <begin position="1"/>
        <end position="23"/>
    </location>
</feature>
<evidence type="ECO:0000313" key="11">
    <source>
        <dbReference type="Proteomes" id="UP000297753"/>
    </source>
</evidence>
<dbReference type="EMBL" id="SATR01000002">
    <property type="protein sequence ID" value="TFH93190.1"/>
    <property type="molecule type" value="Genomic_DNA"/>
</dbReference>
<dbReference type="InterPro" id="IPR023827">
    <property type="entry name" value="Peptidase_S8_Asp-AS"/>
</dbReference>
<evidence type="ECO:0000256" key="7">
    <source>
        <dbReference type="SAM" id="MobiDB-lite"/>
    </source>
</evidence>
<proteinExistence type="inferred from homology"/>
<feature type="active site" description="Charge relay system" evidence="5">
    <location>
        <position position="349"/>
    </location>
</feature>
<name>A0A4Y8WJT2_9VIBR</name>
<keyword evidence="3 5" id="KW-0378">Hydrolase</keyword>
<dbReference type="OrthoDB" id="9790784at2"/>
<evidence type="ECO:0000256" key="5">
    <source>
        <dbReference type="PROSITE-ProRule" id="PRU01240"/>
    </source>
</evidence>
<dbReference type="InterPro" id="IPR050131">
    <property type="entry name" value="Peptidase_S8_subtilisin-like"/>
</dbReference>
<feature type="active site" description="Charge relay system" evidence="5">
    <location>
        <position position="191"/>
    </location>
</feature>
<feature type="region of interest" description="Disordered" evidence="7">
    <location>
        <begin position="111"/>
        <end position="142"/>
    </location>
</feature>